<dbReference type="OrthoDB" id="5081114at2"/>
<name>A0A4Y5YRW2_9MICO</name>
<dbReference type="AlphaFoldDB" id="A0A4Y5YRW2"/>
<dbReference type="InterPro" id="IPR010982">
    <property type="entry name" value="Lambda_DNA-bd_dom_sf"/>
</dbReference>
<organism evidence="1 2">
    <name type="scientific">Microbacterium foliorum</name>
    <dbReference type="NCBI Taxonomy" id="104336"/>
    <lineage>
        <taxon>Bacteria</taxon>
        <taxon>Bacillati</taxon>
        <taxon>Actinomycetota</taxon>
        <taxon>Actinomycetes</taxon>
        <taxon>Micrococcales</taxon>
        <taxon>Microbacteriaceae</taxon>
        <taxon>Microbacterium</taxon>
    </lineage>
</organism>
<evidence type="ECO:0000313" key="1">
    <source>
        <dbReference type="EMBL" id="QDE35467.1"/>
    </source>
</evidence>
<dbReference type="EMBL" id="CP041040">
    <property type="protein sequence ID" value="QDE35467.1"/>
    <property type="molecule type" value="Genomic_DNA"/>
</dbReference>
<dbReference type="RefSeq" id="WP_140037654.1">
    <property type="nucleotide sequence ID" value="NZ_CP041040.1"/>
</dbReference>
<gene>
    <name evidence="1" type="ORF">FIV50_12130</name>
</gene>
<evidence type="ECO:0008006" key="3">
    <source>
        <dbReference type="Google" id="ProtNLM"/>
    </source>
</evidence>
<dbReference type="Proteomes" id="UP000316125">
    <property type="component" value="Chromosome"/>
</dbReference>
<sequence length="72" mass="7836">MTTDVRHVVATAVEQELLRAGRSAQWLSRQLGITGAELRERLAGEADFTVTDLAEIAQALDIAVAQLTPRPH</sequence>
<dbReference type="GO" id="GO:0003677">
    <property type="term" value="F:DNA binding"/>
    <property type="evidence" value="ECO:0007669"/>
    <property type="project" value="InterPro"/>
</dbReference>
<protein>
    <recommendedName>
        <fullName evidence="3">HTH cro/C1-type domain-containing protein</fullName>
    </recommendedName>
</protein>
<reference evidence="1 2" key="1">
    <citation type="submission" date="2019-06" db="EMBL/GenBank/DDBJ databases">
        <title>Complete genome of Microbacterium foliorum M2.</title>
        <authorList>
            <person name="Cao G."/>
        </authorList>
    </citation>
    <scope>NUCLEOTIDE SEQUENCE [LARGE SCALE GENOMIC DNA]</scope>
    <source>
        <strain evidence="1 2">M2</strain>
    </source>
</reference>
<evidence type="ECO:0000313" key="2">
    <source>
        <dbReference type="Proteomes" id="UP000316125"/>
    </source>
</evidence>
<proteinExistence type="predicted"/>
<accession>A0A4Y5YRW2</accession>
<dbReference type="SUPFAM" id="SSF47413">
    <property type="entry name" value="lambda repressor-like DNA-binding domains"/>
    <property type="match status" value="1"/>
</dbReference>